<feature type="transmembrane region" description="Helical" evidence="1">
    <location>
        <begin position="20"/>
        <end position="39"/>
    </location>
</feature>
<reference evidence="2" key="1">
    <citation type="submission" date="2022-10" db="EMBL/GenBank/DDBJ databases">
        <title>Encephalitozoon hellem ATCC 50604 Complete Genome.</title>
        <authorList>
            <person name="Mascarenhas dos Santos A.C."/>
            <person name="Julian A.T."/>
            <person name="Pombert J.-F."/>
        </authorList>
    </citation>
    <scope>NUCLEOTIDE SEQUENCE</scope>
    <source>
        <strain evidence="2">ATCC 50604</strain>
    </source>
</reference>
<gene>
    <name evidence="2" type="ORF">GPU96_07g12920</name>
    <name evidence="3" type="ORF">PFJ87_07g00840</name>
</gene>
<protein>
    <submittedName>
        <fullName evidence="2">Transmembrane protein</fullName>
    </submittedName>
</protein>
<sequence length="142" mass="16220">MRGSKAQIRVFEENRVTRRLLLRSMVLYNVCTLVVYFINKERNMLVYLARSVPEALAVYYLYRISTPVIALNGGTKTLVSPGAALNGKGHVSVAFDFLFISMLVKLLLLYSGKSWLLYLFFVISCCYEFLYKPLTALKKSTK</sequence>
<evidence type="ECO:0000313" key="2">
    <source>
        <dbReference type="EMBL" id="UTX43533.1"/>
    </source>
</evidence>
<dbReference type="Proteomes" id="UP001059546">
    <property type="component" value="Chromosome VII"/>
</dbReference>
<accession>A0A9Q9CCV9</accession>
<keyword evidence="1 2" id="KW-0812">Transmembrane</keyword>
<keyword evidence="1" id="KW-0472">Membrane</keyword>
<evidence type="ECO:0000256" key="1">
    <source>
        <dbReference type="SAM" id="Phobius"/>
    </source>
</evidence>
<dbReference type="Pfam" id="PF05620">
    <property type="entry name" value="TMEM208_SND2"/>
    <property type="match status" value="1"/>
</dbReference>
<keyword evidence="5" id="KW-1185">Reference proteome</keyword>
<evidence type="ECO:0000313" key="4">
    <source>
        <dbReference type="Proteomes" id="UP001059546"/>
    </source>
</evidence>
<feature type="transmembrane region" description="Helical" evidence="1">
    <location>
        <begin position="91"/>
        <end position="109"/>
    </location>
</feature>
<reference evidence="3 5" key="2">
    <citation type="submission" date="2023-02" db="EMBL/GenBank/DDBJ databases">
        <title>Encephalitozoon hellem ATCC 50451 complete genome.</title>
        <authorList>
            <person name="Mascarenhas dos Santos A.C."/>
            <person name="Julian A.T."/>
            <person name="Pombert J.-F."/>
        </authorList>
    </citation>
    <scope>NUCLEOTIDE SEQUENCE [LARGE SCALE GENOMIC DNA]</scope>
    <source>
        <strain evidence="3 5">ATCC 50451</strain>
    </source>
</reference>
<evidence type="ECO:0000313" key="5">
    <source>
        <dbReference type="Proteomes" id="UP001217963"/>
    </source>
</evidence>
<keyword evidence="1" id="KW-1133">Transmembrane helix</keyword>
<organism evidence="2 4">
    <name type="scientific">Encephalitozoon hellem</name>
    <name type="common">Microsporidian parasite</name>
    <dbReference type="NCBI Taxonomy" id="27973"/>
    <lineage>
        <taxon>Eukaryota</taxon>
        <taxon>Fungi</taxon>
        <taxon>Fungi incertae sedis</taxon>
        <taxon>Microsporidia</taxon>
        <taxon>Unikaryonidae</taxon>
        <taxon>Encephalitozoon</taxon>
    </lineage>
</organism>
<name>A0A9Q9CCV9_ENCHE</name>
<proteinExistence type="predicted"/>
<feature type="transmembrane region" description="Helical" evidence="1">
    <location>
        <begin position="115"/>
        <end position="134"/>
    </location>
</feature>
<evidence type="ECO:0000313" key="3">
    <source>
        <dbReference type="EMBL" id="WEL39007.1"/>
    </source>
</evidence>
<dbReference type="EMBL" id="CP119068">
    <property type="protein sequence ID" value="WEL39007.1"/>
    <property type="molecule type" value="Genomic_DNA"/>
</dbReference>
<dbReference type="Proteomes" id="UP001217963">
    <property type="component" value="Chromosome VII"/>
</dbReference>
<dbReference type="AlphaFoldDB" id="A0A9Q9CCV9"/>
<dbReference type="OrthoDB" id="10012212at2759"/>
<dbReference type="EMBL" id="CP075153">
    <property type="protein sequence ID" value="UTX43533.1"/>
    <property type="molecule type" value="Genomic_DNA"/>
</dbReference>
<dbReference type="InterPro" id="IPR008506">
    <property type="entry name" value="SND2/TMEM208"/>
</dbReference>